<protein>
    <submittedName>
        <fullName evidence="1">Uncharacterized protein</fullName>
    </submittedName>
</protein>
<proteinExistence type="predicted"/>
<dbReference type="Proteomes" id="UP001187192">
    <property type="component" value="Unassembled WGS sequence"/>
</dbReference>
<gene>
    <name evidence="1" type="ORF">TIFTF001_055953</name>
</gene>
<feature type="non-terminal residue" evidence="1">
    <location>
        <position position="40"/>
    </location>
</feature>
<reference evidence="1" key="1">
    <citation type="submission" date="2023-07" db="EMBL/GenBank/DDBJ databases">
        <title>draft genome sequence of fig (Ficus carica).</title>
        <authorList>
            <person name="Takahashi T."/>
            <person name="Nishimura K."/>
        </authorList>
    </citation>
    <scope>NUCLEOTIDE SEQUENCE</scope>
</reference>
<organism evidence="1 2">
    <name type="scientific">Ficus carica</name>
    <name type="common">Common fig</name>
    <dbReference type="NCBI Taxonomy" id="3494"/>
    <lineage>
        <taxon>Eukaryota</taxon>
        <taxon>Viridiplantae</taxon>
        <taxon>Streptophyta</taxon>
        <taxon>Embryophyta</taxon>
        <taxon>Tracheophyta</taxon>
        <taxon>Spermatophyta</taxon>
        <taxon>Magnoliopsida</taxon>
        <taxon>eudicotyledons</taxon>
        <taxon>Gunneridae</taxon>
        <taxon>Pentapetalae</taxon>
        <taxon>rosids</taxon>
        <taxon>fabids</taxon>
        <taxon>Rosales</taxon>
        <taxon>Moraceae</taxon>
        <taxon>Ficeae</taxon>
        <taxon>Ficus</taxon>
    </lineage>
</organism>
<evidence type="ECO:0000313" key="1">
    <source>
        <dbReference type="EMBL" id="GMN71645.1"/>
    </source>
</evidence>
<evidence type="ECO:0000313" key="2">
    <source>
        <dbReference type="Proteomes" id="UP001187192"/>
    </source>
</evidence>
<dbReference type="EMBL" id="BTGU01019147">
    <property type="protein sequence ID" value="GMN71645.1"/>
    <property type="molecule type" value="Genomic_DNA"/>
</dbReference>
<sequence length="40" mass="3958">MAAGGIDTFVGEGWRFALTSEGCCEVGALLGASSYGLGCT</sequence>
<keyword evidence="2" id="KW-1185">Reference proteome</keyword>
<comment type="caution">
    <text evidence="1">The sequence shown here is derived from an EMBL/GenBank/DDBJ whole genome shotgun (WGS) entry which is preliminary data.</text>
</comment>
<name>A0AA88JF67_FICCA</name>
<dbReference type="AlphaFoldDB" id="A0AA88JF67"/>
<accession>A0AA88JF67</accession>